<sequence>MDLSFKKLIEIIKNDKFSNKDKCSNKDEDCHEKQICFDNFYYNKNKIKTYSIDEIRAYKDLLVKYNQNILNRARKKLFKLCMAMDIIFIFVSLVLKVPIVISVVVAFTIILYFVTNRYMIRVFNICNEKKRFLNRS</sequence>
<keyword evidence="3" id="KW-1185">Reference proteome</keyword>
<dbReference type="GeneID" id="29419167"/>
<evidence type="ECO:0000313" key="3">
    <source>
        <dbReference type="Proteomes" id="UP000019482"/>
    </source>
</evidence>
<dbReference type="Proteomes" id="UP000019482">
    <property type="component" value="Unassembled WGS sequence"/>
</dbReference>
<evidence type="ECO:0000256" key="1">
    <source>
        <dbReference type="SAM" id="Phobius"/>
    </source>
</evidence>
<accession>W6N8G0</accession>
<dbReference type="AlphaFoldDB" id="W6N8G0"/>
<name>W6N8G0_CLOTY</name>
<protein>
    <submittedName>
        <fullName evidence="2">Uncharacterized protein</fullName>
    </submittedName>
</protein>
<reference evidence="2 3" key="1">
    <citation type="journal article" date="2015" name="Genome Announc.">
        <title>Draft Genome Sequence of Clostridium tyrobutyricum Strain DIVETGP, Isolated from Cow's Milk for Grana Padano Production.</title>
        <authorList>
            <person name="Soggiu A."/>
            <person name="Piras C."/>
            <person name="Gaiarsa S."/>
            <person name="Sassera D."/>
            <person name="Roncada P."/>
            <person name="Bendixen E."/>
            <person name="Brasca M."/>
            <person name="Bonizzi L."/>
        </authorList>
    </citation>
    <scope>NUCLEOTIDE SEQUENCE [LARGE SCALE GENOMIC DNA]</scope>
    <source>
        <strain evidence="2 3">DIVETGP</strain>
    </source>
</reference>
<keyword evidence="1" id="KW-1133">Transmembrane helix</keyword>
<feature type="transmembrane region" description="Helical" evidence="1">
    <location>
        <begin position="101"/>
        <end position="120"/>
    </location>
</feature>
<feature type="transmembrane region" description="Helical" evidence="1">
    <location>
        <begin position="77"/>
        <end position="95"/>
    </location>
</feature>
<evidence type="ECO:0000313" key="2">
    <source>
        <dbReference type="EMBL" id="CDL92866.1"/>
    </source>
</evidence>
<gene>
    <name evidence="2" type="ORF">CTDIVETGP_2936</name>
</gene>
<keyword evidence="1" id="KW-0812">Transmembrane</keyword>
<dbReference type="EMBL" id="CBXI010000044">
    <property type="protein sequence ID" value="CDL92866.1"/>
    <property type="molecule type" value="Genomic_DNA"/>
</dbReference>
<dbReference type="RefSeq" id="WP_017894964.1">
    <property type="nucleotide sequence ID" value="NZ_CBXI010000044.1"/>
</dbReference>
<comment type="caution">
    <text evidence="2">The sequence shown here is derived from an EMBL/GenBank/DDBJ whole genome shotgun (WGS) entry which is preliminary data.</text>
</comment>
<organism evidence="2 3">
    <name type="scientific">Clostridium tyrobutyricum DIVETGP</name>
    <dbReference type="NCBI Taxonomy" id="1408889"/>
    <lineage>
        <taxon>Bacteria</taxon>
        <taxon>Bacillati</taxon>
        <taxon>Bacillota</taxon>
        <taxon>Clostridia</taxon>
        <taxon>Eubacteriales</taxon>
        <taxon>Clostridiaceae</taxon>
        <taxon>Clostridium</taxon>
    </lineage>
</organism>
<keyword evidence="1" id="KW-0472">Membrane</keyword>
<proteinExistence type="predicted"/>